<evidence type="ECO:0000259" key="3">
    <source>
        <dbReference type="Pfam" id="PF00296"/>
    </source>
</evidence>
<evidence type="ECO:0000313" key="4">
    <source>
        <dbReference type="EMBL" id="MCQ8828908.1"/>
    </source>
</evidence>
<keyword evidence="2" id="KW-0503">Monooxygenase</keyword>
<evidence type="ECO:0000256" key="2">
    <source>
        <dbReference type="ARBA" id="ARBA00023033"/>
    </source>
</evidence>
<dbReference type="GO" id="GO:0005829">
    <property type="term" value="C:cytosol"/>
    <property type="evidence" value="ECO:0007669"/>
    <property type="project" value="TreeGrafter"/>
</dbReference>
<keyword evidence="1" id="KW-0560">Oxidoreductase</keyword>
<dbReference type="GO" id="GO:0004497">
    <property type="term" value="F:monooxygenase activity"/>
    <property type="evidence" value="ECO:0007669"/>
    <property type="project" value="UniProtKB-KW"/>
</dbReference>
<evidence type="ECO:0000256" key="1">
    <source>
        <dbReference type="ARBA" id="ARBA00023002"/>
    </source>
</evidence>
<protein>
    <submittedName>
        <fullName evidence="4">LLM class flavin-dependent oxidoreductase</fullName>
    </submittedName>
</protein>
<gene>
    <name evidence="4" type="ORF">NQU54_07405</name>
</gene>
<dbReference type="RefSeq" id="WP_257630351.1">
    <property type="nucleotide sequence ID" value="NZ_JANIIC010000006.1"/>
</dbReference>
<organism evidence="4 5">
    <name type="scientific">Streptomyces malaysiensis subsp. samsunensis</name>
    <dbReference type="NCBI Taxonomy" id="459658"/>
    <lineage>
        <taxon>Bacteria</taxon>
        <taxon>Bacillati</taxon>
        <taxon>Actinomycetota</taxon>
        <taxon>Actinomycetes</taxon>
        <taxon>Kitasatosporales</taxon>
        <taxon>Streptomycetaceae</taxon>
        <taxon>Streptomyces</taxon>
        <taxon>Streptomyces violaceusniger group</taxon>
    </lineage>
</organism>
<evidence type="ECO:0000313" key="5">
    <source>
        <dbReference type="Proteomes" id="UP001142400"/>
    </source>
</evidence>
<dbReference type="PANTHER" id="PTHR30137:SF8">
    <property type="entry name" value="BLR5498 PROTEIN"/>
    <property type="match status" value="1"/>
</dbReference>
<dbReference type="Proteomes" id="UP001142400">
    <property type="component" value="Unassembled WGS sequence"/>
</dbReference>
<dbReference type="Pfam" id="PF00296">
    <property type="entry name" value="Bac_luciferase"/>
    <property type="match status" value="1"/>
</dbReference>
<dbReference type="InterPro" id="IPR011251">
    <property type="entry name" value="Luciferase-like_dom"/>
</dbReference>
<feature type="domain" description="Luciferase-like" evidence="3">
    <location>
        <begin position="2"/>
        <end position="261"/>
    </location>
</feature>
<dbReference type="SUPFAM" id="SSF51679">
    <property type="entry name" value="Bacterial luciferase-like"/>
    <property type="match status" value="1"/>
</dbReference>
<dbReference type="AlphaFoldDB" id="A0A9X2LSX2"/>
<name>A0A9X2LSX2_STRMQ</name>
<accession>A0A9X2LSX2</accession>
<reference evidence="4" key="1">
    <citation type="submission" date="2022-06" db="EMBL/GenBank/DDBJ databases">
        <title>WGS of actinobacteria.</title>
        <authorList>
            <person name="Thawai C."/>
        </authorList>
    </citation>
    <scope>NUCLEOTIDE SEQUENCE</scope>
    <source>
        <strain evidence="4">DSM 42010</strain>
    </source>
</reference>
<dbReference type="InterPro" id="IPR050766">
    <property type="entry name" value="Bact_Lucif_Oxidored"/>
</dbReference>
<dbReference type="EMBL" id="JANIIC010000006">
    <property type="protein sequence ID" value="MCQ8828908.1"/>
    <property type="molecule type" value="Genomic_DNA"/>
</dbReference>
<sequence>MPLLAHLAAKTSTIRLGAGTIIAPFWNPIRAAGECALLDVISNGRMEVGLARGAYQFEFDRLAGGLSARDGGKHLRELVPAVRALWQGDYAHDGEIWQFPTSTSVPKPVQQPNPPMWIAARDPDSHDFAVAQGCNVMVTPLMKGDEEVVDLKRKFDTAVTNHPEVSRPELMVLRHTHVHSPDEPEGWRPAAEAIGRFYRTFDAWFGNKTTPQNGFLAPSPESKFESRPEFEPESLHRTAMLGTPAEIIERLRTYEELGVDEYSFWIDTSLPHEEKRKSLELFIKEVMPAFQ</sequence>
<keyword evidence="5" id="KW-1185">Reference proteome</keyword>
<dbReference type="GO" id="GO:0016705">
    <property type="term" value="F:oxidoreductase activity, acting on paired donors, with incorporation or reduction of molecular oxygen"/>
    <property type="evidence" value="ECO:0007669"/>
    <property type="project" value="InterPro"/>
</dbReference>
<dbReference type="InterPro" id="IPR036661">
    <property type="entry name" value="Luciferase-like_sf"/>
</dbReference>
<dbReference type="Gene3D" id="3.20.20.30">
    <property type="entry name" value="Luciferase-like domain"/>
    <property type="match status" value="1"/>
</dbReference>
<proteinExistence type="predicted"/>
<comment type="caution">
    <text evidence="4">The sequence shown here is derived from an EMBL/GenBank/DDBJ whole genome shotgun (WGS) entry which is preliminary data.</text>
</comment>
<dbReference type="PANTHER" id="PTHR30137">
    <property type="entry name" value="LUCIFERASE-LIKE MONOOXYGENASE"/>
    <property type="match status" value="1"/>
</dbReference>